<feature type="transmembrane region" description="Helical" evidence="1">
    <location>
        <begin position="36"/>
        <end position="56"/>
    </location>
</feature>
<dbReference type="STRING" id="1429043.X474_04330"/>
<evidence type="ECO:0000256" key="1">
    <source>
        <dbReference type="SAM" id="Phobius"/>
    </source>
</evidence>
<reference evidence="2 3" key="1">
    <citation type="submission" date="2013-11" db="EMBL/GenBank/DDBJ databases">
        <title>Metagenomic analysis of a methanogenic consortium involved in long chain n-alkane degradation.</title>
        <authorList>
            <person name="Davidova I.A."/>
            <person name="Callaghan A.V."/>
            <person name="Wawrik B."/>
            <person name="Pruitt S."/>
            <person name="Marks C."/>
            <person name="Duncan K.E."/>
            <person name="Suflita J.M."/>
        </authorList>
    </citation>
    <scope>NUCLEOTIDE SEQUENCE [LARGE SCALE GENOMIC DNA]</scope>
    <source>
        <strain evidence="2 3">SPR</strain>
    </source>
</reference>
<evidence type="ECO:0000313" key="2">
    <source>
        <dbReference type="EMBL" id="KIX15479.1"/>
    </source>
</evidence>
<keyword evidence="1" id="KW-1133">Transmembrane helix</keyword>
<protein>
    <recommendedName>
        <fullName evidence="4">DUF2333 domain-containing protein</fullName>
    </recommendedName>
</protein>
<dbReference type="InParanoid" id="A0A0D2JBI7"/>
<evidence type="ECO:0008006" key="4">
    <source>
        <dbReference type="Google" id="ProtNLM"/>
    </source>
</evidence>
<keyword evidence="3" id="KW-1185">Reference proteome</keyword>
<dbReference type="AlphaFoldDB" id="A0A0D2JBI7"/>
<dbReference type="OrthoDB" id="5498048at2"/>
<dbReference type="Pfam" id="PF10095">
    <property type="entry name" value="DUF2333"/>
    <property type="match status" value="1"/>
</dbReference>
<name>A0A0D2JBI7_9BACT</name>
<comment type="caution">
    <text evidence="2">The sequence shown here is derived from an EMBL/GenBank/DDBJ whole genome shotgun (WGS) entry which is preliminary data.</text>
</comment>
<evidence type="ECO:0000313" key="3">
    <source>
        <dbReference type="Proteomes" id="UP000032233"/>
    </source>
</evidence>
<accession>A0A0D2JBI7</accession>
<proteinExistence type="predicted"/>
<sequence length="350" mass="40286">MTAKAASENNRAPKKKRNYANPFAKDLSLFGRLSRWVVLLVLMYLIISPFVCWYEYQRAFPEYFNPVTQVTEQMKEKGESGDPKKGMVFAQNLISLGEQLLVSWLPNDLLYPTVLMDNPQNFQLGQLEVMRYSVRVLRDKLSRQRTTDKIDKYTDLAFTAFSNDPFKLWLPSAESKFGQGVKSLKKYQQGLEQGTSNFYPRADNLIELLDQLTSLLGGVNTRLANAPRDWTRRLSEETAGDTLSEGEKTQDVKVPWTQLDDNFYMARGVAYSLRQVLMAVRYEFREIIKLKRTGELLDNVIAELALANFEPLMVLNGSRDSVFANHSLKLMATLENVRQKMINIQHMLER</sequence>
<keyword evidence="1" id="KW-0812">Transmembrane</keyword>
<organism evidence="2 3">
    <name type="scientific">Dethiosulfatarculus sandiegensis</name>
    <dbReference type="NCBI Taxonomy" id="1429043"/>
    <lineage>
        <taxon>Bacteria</taxon>
        <taxon>Pseudomonadati</taxon>
        <taxon>Thermodesulfobacteriota</taxon>
        <taxon>Desulfarculia</taxon>
        <taxon>Desulfarculales</taxon>
        <taxon>Desulfarculaceae</taxon>
        <taxon>Dethiosulfatarculus</taxon>
    </lineage>
</organism>
<dbReference type="Proteomes" id="UP000032233">
    <property type="component" value="Unassembled WGS sequence"/>
</dbReference>
<dbReference type="EMBL" id="AZAC01000003">
    <property type="protein sequence ID" value="KIX15479.1"/>
    <property type="molecule type" value="Genomic_DNA"/>
</dbReference>
<keyword evidence="1" id="KW-0472">Membrane</keyword>
<gene>
    <name evidence="2" type="ORF">X474_04330</name>
</gene>
<dbReference type="RefSeq" id="WP_044346860.1">
    <property type="nucleotide sequence ID" value="NZ_AZAC01000003.1"/>
</dbReference>
<dbReference type="InterPro" id="IPR016936">
    <property type="entry name" value="UCP029693"/>
</dbReference>